<dbReference type="PANTHER" id="PTHR33993:SF14">
    <property type="entry name" value="GB|AAF24581.1"/>
    <property type="match status" value="1"/>
</dbReference>
<evidence type="ECO:0000313" key="2">
    <source>
        <dbReference type="EMBL" id="KTD01531.1"/>
    </source>
</evidence>
<evidence type="ECO:0000313" key="3">
    <source>
        <dbReference type="EMBL" id="SPX59338.1"/>
    </source>
</evidence>
<dbReference type="InterPro" id="IPR004360">
    <property type="entry name" value="Glyas_Fos-R_dOase_dom"/>
</dbReference>
<evidence type="ECO:0000313" key="5">
    <source>
        <dbReference type="Proteomes" id="UP000251942"/>
    </source>
</evidence>
<dbReference type="EMBL" id="LNYB01000031">
    <property type="protein sequence ID" value="KTD01531.1"/>
    <property type="molecule type" value="Genomic_DNA"/>
</dbReference>
<dbReference type="EMBL" id="UASS01000001">
    <property type="protein sequence ID" value="SPX59338.1"/>
    <property type="molecule type" value="Genomic_DNA"/>
</dbReference>
<dbReference type="RefSeq" id="WP_058444757.1">
    <property type="nucleotide sequence ID" value="NZ_CAAAHT010000030.1"/>
</dbReference>
<dbReference type="InterPro" id="IPR037523">
    <property type="entry name" value="VOC_core"/>
</dbReference>
<feature type="domain" description="VOC" evidence="1">
    <location>
        <begin position="8"/>
        <end position="125"/>
    </location>
</feature>
<evidence type="ECO:0000259" key="1">
    <source>
        <dbReference type="PROSITE" id="PS51819"/>
    </source>
</evidence>
<evidence type="ECO:0000313" key="4">
    <source>
        <dbReference type="Proteomes" id="UP000054698"/>
    </source>
</evidence>
<dbReference type="Proteomes" id="UP000251942">
    <property type="component" value="Unassembled WGS sequence"/>
</dbReference>
<name>A0A0W0U1W8_9GAMM</name>
<dbReference type="AlphaFoldDB" id="A0A0W0U1W8"/>
<proteinExistence type="predicted"/>
<keyword evidence="4" id="KW-1185">Reference proteome</keyword>
<accession>A0A0W0U1W8</accession>
<dbReference type="STRING" id="453.Lfee_1135"/>
<dbReference type="CDD" id="cd07247">
    <property type="entry name" value="SgaA_N_like"/>
    <property type="match status" value="1"/>
</dbReference>
<sequence length="127" mass="14034">MDTPKIGEFCWNELATPNVKAAKDFYGKVLGWEFTDHDMGDMTYTMIKCGGGKEFGGIWQIPNDKKNEIPPHWMGYILVDDVDSILTKAKNAGATVKMPVTPAGDLGRFAIIVDPTGAHIAFWQSLK</sequence>
<organism evidence="2 4">
    <name type="scientific">Legionella feeleii</name>
    <dbReference type="NCBI Taxonomy" id="453"/>
    <lineage>
        <taxon>Bacteria</taxon>
        <taxon>Pseudomonadati</taxon>
        <taxon>Pseudomonadota</taxon>
        <taxon>Gammaproteobacteria</taxon>
        <taxon>Legionellales</taxon>
        <taxon>Legionellaceae</taxon>
        <taxon>Legionella</taxon>
    </lineage>
</organism>
<dbReference type="Pfam" id="PF00903">
    <property type="entry name" value="Glyoxalase"/>
    <property type="match status" value="1"/>
</dbReference>
<dbReference type="PROSITE" id="PS51819">
    <property type="entry name" value="VOC"/>
    <property type="match status" value="1"/>
</dbReference>
<dbReference type="SUPFAM" id="SSF54593">
    <property type="entry name" value="Glyoxalase/Bleomycin resistance protein/Dihydroxybiphenyl dioxygenase"/>
    <property type="match status" value="1"/>
</dbReference>
<protein>
    <submittedName>
        <fullName evidence="2">Glyoxalase/bleomycin resistance protein</fullName>
    </submittedName>
</protein>
<dbReference type="PATRIC" id="fig|453.4.peg.1220"/>
<dbReference type="PANTHER" id="PTHR33993">
    <property type="entry name" value="GLYOXALASE-RELATED"/>
    <property type="match status" value="1"/>
</dbReference>
<dbReference type="OrthoDB" id="9793039at2"/>
<reference evidence="2 4" key="1">
    <citation type="submission" date="2015-11" db="EMBL/GenBank/DDBJ databases">
        <title>Genomic analysis of 38 Legionella species identifies large and diverse effector repertoires.</title>
        <authorList>
            <person name="Burstein D."/>
            <person name="Amaro F."/>
            <person name="Zusman T."/>
            <person name="Lifshitz Z."/>
            <person name="Cohen O."/>
            <person name="Gilbert J.A."/>
            <person name="Pupko T."/>
            <person name="Shuman H.A."/>
            <person name="Segal G."/>
        </authorList>
    </citation>
    <scope>NUCLEOTIDE SEQUENCE [LARGE SCALE GENOMIC DNA]</scope>
    <source>
        <strain evidence="2 4">WO-44C</strain>
    </source>
</reference>
<reference evidence="3 5" key="2">
    <citation type="submission" date="2018-06" db="EMBL/GenBank/DDBJ databases">
        <authorList>
            <consortium name="Pathogen Informatics"/>
            <person name="Doyle S."/>
        </authorList>
    </citation>
    <scope>NUCLEOTIDE SEQUENCE [LARGE SCALE GENOMIC DNA]</scope>
    <source>
        <strain evidence="3 5">NCTC12022</strain>
    </source>
</reference>
<dbReference type="Proteomes" id="UP000054698">
    <property type="component" value="Unassembled WGS sequence"/>
</dbReference>
<dbReference type="Gene3D" id="3.10.180.10">
    <property type="entry name" value="2,3-Dihydroxybiphenyl 1,2-Dioxygenase, domain 1"/>
    <property type="match status" value="1"/>
</dbReference>
<dbReference type="InterPro" id="IPR029068">
    <property type="entry name" value="Glyas_Bleomycin-R_OHBP_Dase"/>
</dbReference>
<gene>
    <name evidence="2" type="ORF">Lfee_1135</name>
    <name evidence="3" type="ORF">NCTC12022_00159</name>
</gene>
<dbReference type="InterPro" id="IPR052164">
    <property type="entry name" value="Anthracycline_SecMetBiosynth"/>
</dbReference>